<comment type="subcellular location">
    <subcellularLocation>
        <location evidence="1">Cytoplasm</location>
    </subcellularLocation>
</comment>
<dbReference type="AlphaFoldDB" id="A0A1B0B0E7"/>
<dbReference type="InterPro" id="IPR036322">
    <property type="entry name" value="WD40_repeat_dom_sf"/>
</dbReference>
<reference evidence="3" key="2">
    <citation type="submission" date="2020-05" db="UniProtKB">
        <authorList>
            <consortium name="EnsemblMetazoa"/>
        </authorList>
    </citation>
    <scope>IDENTIFICATION</scope>
    <source>
        <strain evidence="3">IAEA</strain>
    </source>
</reference>
<keyword evidence="4" id="KW-1185">Reference proteome</keyword>
<keyword evidence="2" id="KW-0963">Cytoplasm</keyword>
<dbReference type="InterPro" id="IPR052139">
    <property type="entry name" value="Methylosome_Comp_WDR77"/>
</dbReference>
<evidence type="ECO:0000256" key="2">
    <source>
        <dbReference type="ARBA" id="ARBA00022490"/>
    </source>
</evidence>
<dbReference type="SUPFAM" id="SSF50978">
    <property type="entry name" value="WD40 repeat-like"/>
    <property type="match status" value="1"/>
</dbReference>
<dbReference type="EMBL" id="JXJN01006750">
    <property type="status" value="NOT_ANNOTATED_CDS"/>
    <property type="molecule type" value="Genomic_DNA"/>
</dbReference>
<dbReference type="PANTHER" id="PTHR46853">
    <property type="entry name" value="METHYLOSOME PROTEIN 50"/>
    <property type="match status" value="1"/>
</dbReference>
<proteinExistence type="predicted"/>
<evidence type="ECO:0000256" key="1">
    <source>
        <dbReference type="ARBA" id="ARBA00004496"/>
    </source>
</evidence>
<dbReference type="GO" id="GO:0034709">
    <property type="term" value="C:methylosome"/>
    <property type="evidence" value="ECO:0007669"/>
    <property type="project" value="TreeGrafter"/>
</dbReference>
<dbReference type="VEuPathDB" id="VectorBase:GPPI014729"/>
<dbReference type="PANTHER" id="PTHR46853:SF1">
    <property type="entry name" value="METHYLOSOME PROTEIN 50"/>
    <property type="match status" value="1"/>
</dbReference>
<dbReference type="InterPro" id="IPR015943">
    <property type="entry name" value="WD40/YVTN_repeat-like_dom_sf"/>
</dbReference>
<reference evidence="4" key="1">
    <citation type="submission" date="2015-01" db="EMBL/GenBank/DDBJ databases">
        <authorList>
            <person name="Aksoy S."/>
            <person name="Warren W."/>
            <person name="Wilson R.K."/>
        </authorList>
    </citation>
    <scope>NUCLEOTIDE SEQUENCE [LARGE SCALE GENOMIC DNA]</scope>
    <source>
        <strain evidence="4">IAEA</strain>
    </source>
</reference>
<protein>
    <submittedName>
        <fullName evidence="3">Uncharacterized protein</fullName>
    </submittedName>
</protein>
<dbReference type="GO" id="GO:0007309">
    <property type="term" value="P:oocyte axis specification"/>
    <property type="evidence" value="ECO:0007669"/>
    <property type="project" value="TreeGrafter"/>
</dbReference>
<sequence>MRRPTISNELCKLSVTSLAKAIGAHRLYAIREPTPLTRITHLNASRIWDMGSADLFLDKSFQFAHSDVITGSAASLTNDNIFFTCSLDKSCLIWDDREIGPALDVRWSPENNDCIIYAGDEYGYILTIDKRNSKMWFHLMCI</sequence>
<dbReference type="EnsemblMetazoa" id="GPPI014729-RA">
    <property type="protein sequence ID" value="GPPI014729-PA"/>
    <property type="gene ID" value="GPPI014729"/>
</dbReference>
<dbReference type="Proteomes" id="UP000092460">
    <property type="component" value="Unassembled WGS sequence"/>
</dbReference>
<organism evidence="3 4">
    <name type="scientific">Glossina palpalis gambiensis</name>
    <dbReference type="NCBI Taxonomy" id="67801"/>
    <lineage>
        <taxon>Eukaryota</taxon>
        <taxon>Metazoa</taxon>
        <taxon>Ecdysozoa</taxon>
        <taxon>Arthropoda</taxon>
        <taxon>Hexapoda</taxon>
        <taxon>Insecta</taxon>
        <taxon>Pterygota</taxon>
        <taxon>Neoptera</taxon>
        <taxon>Endopterygota</taxon>
        <taxon>Diptera</taxon>
        <taxon>Brachycera</taxon>
        <taxon>Muscomorpha</taxon>
        <taxon>Hippoboscoidea</taxon>
        <taxon>Glossinidae</taxon>
        <taxon>Glossina</taxon>
    </lineage>
</organism>
<evidence type="ECO:0000313" key="4">
    <source>
        <dbReference type="Proteomes" id="UP000092460"/>
    </source>
</evidence>
<accession>A0A1B0B0E7</accession>
<dbReference type="Gene3D" id="2.130.10.10">
    <property type="entry name" value="YVTN repeat-like/Quinoprotein amine dehydrogenase"/>
    <property type="match status" value="1"/>
</dbReference>
<evidence type="ECO:0000313" key="3">
    <source>
        <dbReference type="EnsemblMetazoa" id="GPPI014729-PA"/>
    </source>
</evidence>
<dbReference type="STRING" id="67801.A0A1B0B0E7"/>
<name>A0A1B0B0E7_9MUSC</name>